<name>A0A4R8MU46_LEPME</name>
<reference evidence="2 3" key="1">
    <citation type="submission" date="2019-03" db="EMBL/GenBank/DDBJ databases">
        <title>Genomic Encyclopedia of Archaeal and Bacterial Type Strains, Phase II (KMG-II): from individual species to whole genera.</title>
        <authorList>
            <person name="Goeker M."/>
        </authorList>
    </citation>
    <scope>NUCLEOTIDE SEQUENCE [LARGE SCALE GENOMIC DNA]</scope>
    <source>
        <strain evidence="2 3">DSM 21537</strain>
    </source>
</reference>
<protein>
    <submittedName>
        <fullName evidence="2">Uncharacterized protein</fullName>
    </submittedName>
</protein>
<dbReference type="EMBL" id="SORO01000001">
    <property type="protein sequence ID" value="TDY72920.1"/>
    <property type="molecule type" value="Genomic_DNA"/>
</dbReference>
<feature type="transmembrane region" description="Helical" evidence="1">
    <location>
        <begin position="104"/>
        <end position="124"/>
    </location>
</feature>
<evidence type="ECO:0000256" key="1">
    <source>
        <dbReference type="SAM" id="Phobius"/>
    </source>
</evidence>
<dbReference type="RefSeq" id="WP_243836449.1">
    <property type="nucleotide sequence ID" value="NZ_SORO01000001.1"/>
</dbReference>
<evidence type="ECO:0000313" key="3">
    <source>
        <dbReference type="Proteomes" id="UP000294684"/>
    </source>
</evidence>
<evidence type="ECO:0000313" key="2">
    <source>
        <dbReference type="EMBL" id="TDY72920.1"/>
    </source>
</evidence>
<comment type="caution">
    <text evidence="2">The sequence shown here is derived from an EMBL/GenBank/DDBJ whole genome shotgun (WGS) entry which is preliminary data.</text>
</comment>
<gene>
    <name evidence="2" type="ORF">CLV96_1936</name>
</gene>
<sequence>MSMFKNKILPVFSATIVISLSEFLRNEILFKSIWLNHYNQLGIKFPSDPINGAVWGIWSLGLAFAIFYLSNHLKFKQTFLFSWFIGFLLMWIVIWNLSVLPVEILLYAVPLSILETFLATWIVYKLK</sequence>
<keyword evidence="1" id="KW-1133">Transmembrane helix</keyword>
<dbReference type="STRING" id="1193051.LEP1GSC017_2067"/>
<dbReference type="AlphaFoldDB" id="A0A4R8MU46"/>
<dbReference type="GeneID" id="79827239"/>
<dbReference type="Proteomes" id="UP000294684">
    <property type="component" value="Unassembled WGS sequence"/>
</dbReference>
<proteinExistence type="predicted"/>
<accession>A0A4R8MU46</accession>
<keyword evidence="1" id="KW-0472">Membrane</keyword>
<keyword evidence="1" id="KW-0812">Transmembrane</keyword>
<feature type="transmembrane region" description="Helical" evidence="1">
    <location>
        <begin position="49"/>
        <end position="68"/>
    </location>
</feature>
<feature type="transmembrane region" description="Helical" evidence="1">
    <location>
        <begin position="80"/>
        <end position="98"/>
    </location>
</feature>
<organism evidence="2 3">
    <name type="scientific">Leptospira meyeri</name>
    <dbReference type="NCBI Taxonomy" id="29508"/>
    <lineage>
        <taxon>Bacteria</taxon>
        <taxon>Pseudomonadati</taxon>
        <taxon>Spirochaetota</taxon>
        <taxon>Spirochaetia</taxon>
        <taxon>Leptospirales</taxon>
        <taxon>Leptospiraceae</taxon>
        <taxon>Leptospira</taxon>
    </lineage>
</organism>
<keyword evidence="3" id="KW-1185">Reference proteome</keyword>